<evidence type="ECO:0000256" key="5">
    <source>
        <dbReference type="SAM" id="Coils"/>
    </source>
</evidence>
<dbReference type="InterPro" id="IPR001752">
    <property type="entry name" value="Kinesin_motor_dom"/>
</dbReference>
<gene>
    <name evidence="8" type="primary">TBLA0C00800</name>
    <name evidence="8" type="ORF">TBLA_0C00800</name>
</gene>
<keyword evidence="4" id="KW-0547">Nucleotide-binding</keyword>
<dbReference type="HOGENOM" id="CLU_397499_0_0_1"/>
<evidence type="ECO:0000256" key="3">
    <source>
        <dbReference type="ARBA" id="ARBA00023175"/>
    </source>
</evidence>
<evidence type="ECO:0000313" key="9">
    <source>
        <dbReference type="Proteomes" id="UP000002866"/>
    </source>
</evidence>
<dbReference type="EMBL" id="HE806318">
    <property type="protein sequence ID" value="CCH59895.1"/>
    <property type="molecule type" value="Genomic_DNA"/>
</dbReference>
<dbReference type="InterPro" id="IPR036961">
    <property type="entry name" value="Kinesin_motor_dom_sf"/>
</dbReference>
<protein>
    <recommendedName>
        <fullName evidence="7">Kinesin motor domain-containing protein</fullName>
    </recommendedName>
</protein>
<comment type="similarity">
    <text evidence="4">Belongs to the TRAFAC class myosin-kinesin ATPase superfamily. Kinesin family.</text>
</comment>
<dbReference type="STRING" id="1071380.I2H0J3"/>
<dbReference type="GeneID" id="14494863"/>
<dbReference type="GO" id="GO:0005874">
    <property type="term" value="C:microtubule"/>
    <property type="evidence" value="ECO:0007669"/>
    <property type="project" value="UniProtKB-KW"/>
</dbReference>
<dbReference type="InterPro" id="IPR027417">
    <property type="entry name" value="P-loop_NTPase"/>
</dbReference>
<dbReference type="PROSITE" id="PS50067">
    <property type="entry name" value="KINESIN_MOTOR_2"/>
    <property type="match status" value="1"/>
</dbReference>
<dbReference type="eggNOG" id="KOG0240">
    <property type="taxonomic scope" value="Eukaryota"/>
</dbReference>
<feature type="binding site" evidence="4">
    <location>
        <begin position="97"/>
        <end position="104"/>
    </location>
    <ligand>
        <name>ATP</name>
        <dbReference type="ChEBI" id="CHEBI:30616"/>
    </ligand>
</feature>
<feature type="compositionally biased region" description="Low complexity" evidence="6">
    <location>
        <begin position="611"/>
        <end position="624"/>
    </location>
</feature>
<dbReference type="PANTHER" id="PTHR47968">
    <property type="entry name" value="CENTROMERE PROTEIN E"/>
    <property type="match status" value="1"/>
</dbReference>
<dbReference type="Pfam" id="PF00225">
    <property type="entry name" value="Kinesin"/>
    <property type="match status" value="1"/>
</dbReference>
<dbReference type="SMART" id="SM00129">
    <property type="entry name" value="KISc"/>
    <property type="match status" value="1"/>
</dbReference>
<evidence type="ECO:0000256" key="4">
    <source>
        <dbReference type="PROSITE-ProRule" id="PRU00283"/>
    </source>
</evidence>
<dbReference type="Proteomes" id="UP000002866">
    <property type="component" value="Chromosome 3"/>
</dbReference>
<keyword evidence="3 4" id="KW-0505">Motor protein</keyword>
<dbReference type="SUPFAM" id="SSF52540">
    <property type="entry name" value="P-loop containing nucleoside triphosphate hydrolases"/>
    <property type="match status" value="1"/>
</dbReference>
<dbReference type="AlphaFoldDB" id="I2H0J3"/>
<dbReference type="InterPro" id="IPR027640">
    <property type="entry name" value="Kinesin-like_fam"/>
</dbReference>
<dbReference type="OrthoDB" id="3176171at2759"/>
<evidence type="ECO:0000313" key="8">
    <source>
        <dbReference type="EMBL" id="CCH59895.1"/>
    </source>
</evidence>
<dbReference type="PRINTS" id="PR00380">
    <property type="entry name" value="KINESINHEAVY"/>
</dbReference>
<keyword evidence="4" id="KW-0067">ATP-binding</keyword>
<sequence length="693" mass="78485">MDFKTSTYWPDIWKPTLYLKLRQSSSPIPYELNTIDNGTIITLNSSVNQGSLGGSNQYRFDKIFEPEKPDDEINSTLSFACINDLFKGYNSTYISYGQTGTGKTYTLYGTAFNDTPTDLDSKNINTNKNVKNDSNISSNSNIQTSASSNKSANSILQKKNYGLISKVGNDLFEMIDQIRAIRKGITFLVNISFVEVYKEEVYDLLQHDDTLSNKKLSLHHDMDKYQGLDIIKNVKSVTILDRNELNDLIDSSRRLLHSCHNNGIRSSTILRIKLLQLDEDEDLETQSTICFVDLAGSDRASKDIEKGITREAASKYNRVMDSLNSMVYTLANSESISINKSIYRNSHLTRILYDLLAGNHKTNLIFSCSLNKDDEYETFSTLGFSSYASSMSNQIKINQTAIGGDKKRAILTDDWNLMEEYYRNRIELLKDELHEVSMQNVMMTRGMQTLEQSERENEILRDQLNSLVQLIKTPHSVKGSKNIAREKKFTDETIINSVMEQVAAIADLQSVNNDKELENINFTESHIMKISMKDKPNYVEQLHDTESKMYRALTDFSKNQILSDNINFNDIKGNDTYLKKSSNKKETSSLKNNDSLDKLVIPKTRTKNTSDDTNNSDSSKSNNSAGDARRVKSERGWSFFRSKKSAKRSVTVSVDAPDNSEPESDPDARIEPSPVQSELQLKMLKISAGLSHV</sequence>
<keyword evidence="1" id="KW-0493">Microtubule</keyword>
<name>I2H0J3_HENB6</name>
<keyword evidence="9" id="KW-1185">Reference proteome</keyword>
<accession>I2H0J3</accession>
<dbReference type="GO" id="GO:0005524">
    <property type="term" value="F:ATP binding"/>
    <property type="evidence" value="ECO:0007669"/>
    <property type="project" value="UniProtKB-UniRule"/>
</dbReference>
<feature type="domain" description="Kinesin motor" evidence="7">
    <location>
        <begin position="14"/>
        <end position="391"/>
    </location>
</feature>
<evidence type="ECO:0000259" key="7">
    <source>
        <dbReference type="PROSITE" id="PS50067"/>
    </source>
</evidence>
<feature type="region of interest" description="Disordered" evidence="6">
    <location>
        <begin position="573"/>
        <end position="676"/>
    </location>
</feature>
<dbReference type="Gene3D" id="3.40.850.10">
    <property type="entry name" value="Kinesin motor domain"/>
    <property type="match status" value="1"/>
</dbReference>
<organism evidence="8 9">
    <name type="scientific">Henningerozyma blattae (strain ATCC 34711 / CBS 6284 / DSM 70876 / NBRC 10599 / NRRL Y-10934 / UCD 77-7)</name>
    <name type="common">Yeast</name>
    <name type="synonym">Tetrapisispora blattae</name>
    <dbReference type="NCBI Taxonomy" id="1071380"/>
    <lineage>
        <taxon>Eukaryota</taxon>
        <taxon>Fungi</taxon>
        <taxon>Dikarya</taxon>
        <taxon>Ascomycota</taxon>
        <taxon>Saccharomycotina</taxon>
        <taxon>Saccharomycetes</taxon>
        <taxon>Saccharomycetales</taxon>
        <taxon>Saccharomycetaceae</taxon>
        <taxon>Henningerozyma</taxon>
    </lineage>
</organism>
<evidence type="ECO:0000256" key="1">
    <source>
        <dbReference type="ARBA" id="ARBA00022701"/>
    </source>
</evidence>
<dbReference type="RefSeq" id="XP_004179414.1">
    <property type="nucleotide sequence ID" value="XM_004179366.1"/>
</dbReference>
<dbReference type="InParanoid" id="I2H0J3"/>
<dbReference type="PANTHER" id="PTHR47968:SF36">
    <property type="entry name" value="KINESIN HEAVY CHAIN ISOFORM X1"/>
    <property type="match status" value="1"/>
</dbReference>
<dbReference type="GO" id="GO:0003777">
    <property type="term" value="F:microtubule motor activity"/>
    <property type="evidence" value="ECO:0007669"/>
    <property type="project" value="InterPro"/>
</dbReference>
<proteinExistence type="inferred from homology"/>
<dbReference type="GO" id="GO:0007018">
    <property type="term" value="P:microtubule-based movement"/>
    <property type="evidence" value="ECO:0007669"/>
    <property type="project" value="InterPro"/>
</dbReference>
<dbReference type="OMA" id="CIFTINI"/>
<evidence type="ECO:0000256" key="6">
    <source>
        <dbReference type="SAM" id="MobiDB-lite"/>
    </source>
</evidence>
<feature type="coiled-coil region" evidence="5">
    <location>
        <begin position="443"/>
        <end position="470"/>
    </location>
</feature>
<reference evidence="8 9" key="1">
    <citation type="journal article" date="2011" name="Proc. Natl. Acad. Sci. U.S.A.">
        <title>Evolutionary erosion of yeast sex chromosomes by mating-type switching accidents.</title>
        <authorList>
            <person name="Gordon J.L."/>
            <person name="Armisen D."/>
            <person name="Proux-Wera E."/>
            <person name="Oheigeartaigh S.S."/>
            <person name="Byrne K.P."/>
            <person name="Wolfe K.H."/>
        </authorList>
    </citation>
    <scope>NUCLEOTIDE SEQUENCE [LARGE SCALE GENOMIC DNA]</scope>
    <source>
        <strain evidence="9">ATCC 34711 / CBS 6284 / DSM 70876 / NBRC 10599 / NRRL Y-10934 / UCD 77-7</strain>
    </source>
</reference>
<dbReference type="GO" id="GO:0008017">
    <property type="term" value="F:microtubule binding"/>
    <property type="evidence" value="ECO:0007669"/>
    <property type="project" value="InterPro"/>
</dbReference>
<feature type="region of interest" description="Disordered" evidence="6">
    <location>
        <begin position="128"/>
        <end position="149"/>
    </location>
</feature>
<dbReference type="KEGG" id="tbl:TBLA_0C00800"/>
<evidence type="ECO:0000256" key="2">
    <source>
        <dbReference type="ARBA" id="ARBA00023054"/>
    </source>
</evidence>
<keyword evidence="2 5" id="KW-0175">Coiled coil</keyword>